<dbReference type="PANTHER" id="PTHR32385">
    <property type="entry name" value="MANNOSYL PHOSPHORYLINOSITOL CERAMIDE SYNTHASE"/>
    <property type="match status" value="1"/>
</dbReference>
<dbReference type="STRING" id="246404.A0A507FK57"/>
<dbReference type="Pfam" id="PF04488">
    <property type="entry name" value="Gly_transf_sug"/>
    <property type="match status" value="1"/>
</dbReference>
<organism evidence="3 4">
    <name type="scientific">Chytriomyces confervae</name>
    <dbReference type="NCBI Taxonomy" id="246404"/>
    <lineage>
        <taxon>Eukaryota</taxon>
        <taxon>Fungi</taxon>
        <taxon>Fungi incertae sedis</taxon>
        <taxon>Chytridiomycota</taxon>
        <taxon>Chytridiomycota incertae sedis</taxon>
        <taxon>Chytridiomycetes</taxon>
        <taxon>Chytridiales</taxon>
        <taxon>Chytriomycetaceae</taxon>
        <taxon>Chytriomyces</taxon>
    </lineage>
</organism>
<evidence type="ECO:0000313" key="3">
    <source>
        <dbReference type="EMBL" id="TPX76100.1"/>
    </source>
</evidence>
<sequence>MTSSKGMTRLRTKNLTLVSITLFVLLFTWFQSGSVFELDSRLLASTHTALPHADFPRVIHQSWKTRTIPRHFEAWSATWTELNPTYMHQIWSDEDNRNLVAEHYPWFLKTFDAFESNILRADTARLFYMHRFGGVYADLDFECLKSLDSLLDPHQAVLGSMSTGHNVLLRAHSIPNAFMASKPGHPFWILCARRIMRTTILDPYIYSTEQRTGPPVMFRCYNEYVDEVRRNPNSLLSQFPVYLAPPDSFTKEVEQACLAMRSKALNRTRCLDLVDPQRKAHAITYWGHSWTDPY</sequence>
<dbReference type="GO" id="GO:0016020">
    <property type="term" value="C:membrane"/>
    <property type="evidence" value="ECO:0007669"/>
    <property type="project" value="GOC"/>
</dbReference>
<keyword evidence="2" id="KW-0808">Transferase</keyword>
<evidence type="ECO:0000313" key="4">
    <source>
        <dbReference type="Proteomes" id="UP000320333"/>
    </source>
</evidence>
<dbReference type="OrthoDB" id="3647at2759"/>
<dbReference type="GO" id="GO:0000030">
    <property type="term" value="F:mannosyltransferase activity"/>
    <property type="evidence" value="ECO:0007669"/>
    <property type="project" value="TreeGrafter"/>
</dbReference>
<dbReference type="EMBL" id="QEAP01000058">
    <property type="protein sequence ID" value="TPX76100.1"/>
    <property type="molecule type" value="Genomic_DNA"/>
</dbReference>
<dbReference type="Proteomes" id="UP000320333">
    <property type="component" value="Unassembled WGS sequence"/>
</dbReference>
<comment type="caution">
    <text evidence="3">The sequence shown here is derived from an EMBL/GenBank/DDBJ whole genome shotgun (WGS) entry which is preliminary data.</text>
</comment>
<comment type="similarity">
    <text evidence="1">Belongs to the glycosyltransferase 32 family.</text>
</comment>
<dbReference type="InterPro" id="IPR007577">
    <property type="entry name" value="GlycoTrfase_DXD_sugar-bd_CS"/>
</dbReference>
<name>A0A507FK57_9FUNG</name>
<dbReference type="GO" id="GO:0051999">
    <property type="term" value="P:mannosyl-inositol phosphorylceramide biosynthetic process"/>
    <property type="evidence" value="ECO:0007669"/>
    <property type="project" value="TreeGrafter"/>
</dbReference>
<evidence type="ECO:0008006" key="5">
    <source>
        <dbReference type="Google" id="ProtNLM"/>
    </source>
</evidence>
<reference evidence="3 4" key="1">
    <citation type="journal article" date="2019" name="Sci. Rep.">
        <title>Comparative genomics of chytrid fungi reveal insights into the obligate biotrophic and pathogenic lifestyle of Synchytrium endobioticum.</title>
        <authorList>
            <person name="van de Vossenberg B.T.L.H."/>
            <person name="Warris S."/>
            <person name="Nguyen H.D.T."/>
            <person name="van Gent-Pelzer M.P.E."/>
            <person name="Joly D.L."/>
            <person name="van de Geest H.C."/>
            <person name="Bonants P.J.M."/>
            <person name="Smith D.S."/>
            <person name="Levesque C.A."/>
            <person name="van der Lee T.A.J."/>
        </authorList>
    </citation>
    <scope>NUCLEOTIDE SEQUENCE [LARGE SCALE GENOMIC DNA]</scope>
    <source>
        <strain evidence="3 4">CBS 675.73</strain>
    </source>
</reference>
<dbReference type="SUPFAM" id="SSF53448">
    <property type="entry name" value="Nucleotide-diphospho-sugar transferases"/>
    <property type="match status" value="1"/>
</dbReference>
<accession>A0A507FK57</accession>
<dbReference type="AlphaFoldDB" id="A0A507FK57"/>
<proteinExistence type="inferred from homology"/>
<evidence type="ECO:0000256" key="1">
    <source>
        <dbReference type="ARBA" id="ARBA00009003"/>
    </source>
</evidence>
<dbReference type="PANTHER" id="PTHR32385:SF23">
    <property type="entry name" value="NUCLEOTIDE-DIPHOSPHO-SUGAR TRANSFERASE"/>
    <property type="match status" value="1"/>
</dbReference>
<dbReference type="Gene3D" id="3.90.550.20">
    <property type="match status" value="1"/>
</dbReference>
<keyword evidence="4" id="KW-1185">Reference proteome</keyword>
<dbReference type="InterPro" id="IPR051706">
    <property type="entry name" value="Glycosyltransferase_domain"/>
</dbReference>
<evidence type="ECO:0000256" key="2">
    <source>
        <dbReference type="ARBA" id="ARBA00022679"/>
    </source>
</evidence>
<dbReference type="InterPro" id="IPR029044">
    <property type="entry name" value="Nucleotide-diphossugar_trans"/>
</dbReference>
<gene>
    <name evidence="3" type="ORF">CcCBS67573_g02640</name>
</gene>
<protein>
    <recommendedName>
        <fullName evidence="5">Alpha 1,4-glycosyltransferase domain-containing protein</fullName>
    </recommendedName>
</protein>